<evidence type="ECO:0000313" key="8">
    <source>
        <dbReference type="Proteomes" id="UP000248731"/>
    </source>
</evidence>
<evidence type="ECO:0000256" key="5">
    <source>
        <dbReference type="ARBA" id="ARBA00022989"/>
    </source>
</evidence>
<name>A0A2X4U1E6_SALER</name>
<keyword evidence="6" id="KW-0472">Membrane</keyword>
<keyword evidence="8" id="KW-1185">Reference proteome</keyword>
<dbReference type="PANTHER" id="PTHR30386:SF28">
    <property type="entry name" value="EXPORTED PROTEIN"/>
    <property type="match status" value="1"/>
</dbReference>
<dbReference type="PANTHER" id="PTHR30386">
    <property type="entry name" value="MEMBRANE FUSION SUBUNIT OF EMRAB-TOLC MULTIDRUG EFFLUX PUMP"/>
    <property type="match status" value="1"/>
</dbReference>
<accession>A0A2X4U1E6</accession>
<dbReference type="GO" id="GO:0009306">
    <property type="term" value="P:protein secretion"/>
    <property type="evidence" value="ECO:0007669"/>
    <property type="project" value="InterPro"/>
</dbReference>
<dbReference type="Gene3D" id="2.40.30.170">
    <property type="match status" value="1"/>
</dbReference>
<dbReference type="InterPro" id="IPR006144">
    <property type="entry name" value="Secretion_HlyD_CS"/>
</dbReference>
<evidence type="ECO:0000256" key="6">
    <source>
        <dbReference type="ARBA" id="ARBA00023136"/>
    </source>
</evidence>
<dbReference type="PRINTS" id="PR01490">
    <property type="entry name" value="RTXTOXIND"/>
</dbReference>
<dbReference type="InterPro" id="IPR050739">
    <property type="entry name" value="MFP"/>
</dbReference>
<dbReference type="GO" id="GO:0016020">
    <property type="term" value="C:membrane"/>
    <property type="evidence" value="ECO:0007669"/>
    <property type="project" value="UniProtKB-SubCell"/>
</dbReference>
<evidence type="ECO:0000256" key="2">
    <source>
        <dbReference type="ARBA" id="ARBA00009477"/>
    </source>
</evidence>
<keyword evidence="3" id="KW-0813">Transport</keyword>
<dbReference type="EMBL" id="LS483466">
    <property type="protein sequence ID" value="SQI28042.1"/>
    <property type="molecule type" value="Genomic_DNA"/>
</dbReference>
<proteinExistence type="inferred from homology"/>
<gene>
    <name evidence="7" type="primary">cvaA_2</name>
    <name evidence="7" type="ORF">NCTC7307_05476</name>
</gene>
<comment type="similarity">
    <text evidence="2">Belongs to the membrane fusion protein (MFP) (TC 8.A.1) family.</text>
</comment>
<protein>
    <submittedName>
        <fullName evidence="7">Putative toxin secretion membrane fusionprotein</fullName>
    </submittedName>
</protein>
<reference evidence="7 8" key="1">
    <citation type="submission" date="2018-06" db="EMBL/GenBank/DDBJ databases">
        <authorList>
            <consortium name="Pathogen Informatics"/>
            <person name="Doyle S."/>
        </authorList>
    </citation>
    <scope>NUCLEOTIDE SEQUENCE [LARGE SCALE GENOMIC DNA]</scope>
    <source>
        <strain evidence="7 8">NCTC7307</strain>
    </source>
</reference>
<evidence type="ECO:0000256" key="4">
    <source>
        <dbReference type="ARBA" id="ARBA00022692"/>
    </source>
</evidence>
<keyword evidence="5" id="KW-1133">Transmembrane helix</keyword>
<dbReference type="AlphaFoldDB" id="A0A2X4U1E6"/>
<dbReference type="PROSITE" id="PS00543">
    <property type="entry name" value="HLYD_FAMILY"/>
    <property type="match status" value="1"/>
</dbReference>
<sequence length="257" mass="29402">MKKNMDNYRQYQSRGLITKDQLTNQETIYYQQQSNLLGLNSQNEQNALQLTSLESQIRIQAAEFDNRIYQMILQRYELQKELINTDIESAVIIRALSDGKIDSLSVSTGQMVSAGDSLAQILPDTVRHYYLVLWVPNTAVPYITTGDRVNIRYEAFPAEKFGQFPGVIQSISRAPATPQEMRTYQGAPRIHLLSPYPITKSSLDWTGKVSLMAVNRAHLENGMKAQVTLFLEKRKIWQWMLSPFYDMKNSTTGPVNE</sequence>
<evidence type="ECO:0000313" key="7">
    <source>
        <dbReference type="EMBL" id="SQI28042.1"/>
    </source>
</evidence>
<keyword evidence="4" id="KW-0812">Transmembrane</keyword>
<organism evidence="7 8">
    <name type="scientific">Salmonella enterica subsp. arizonae</name>
    <dbReference type="NCBI Taxonomy" id="59203"/>
    <lineage>
        <taxon>Bacteria</taxon>
        <taxon>Pseudomonadati</taxon>
        <taxon>Pseudomonadota</taxon>
        <taxon>Gammaproteobacteria</taxon>
        <taxon>Enterobacterales</taxon>
        <taxon>Enterobacteriaceae</taxon>
        <taxon>Salmonella</taxon>
    </lineage>
</organism>
<dbReference type="Proteomes" id="UP000248731">
    <property type="component" value="Chromosome 1"/>
</dbReference>
<comment type="subcellular location">
    <subcellularLocation>
        <location evidence="1">Membrane</location>
        <topology evidence="1">Single-pass membrane protein</topology>
    </subcellularLocation>
</comment>
<evidence type="ECO:0000256" key="3">
    <source>
        <dbReference type="ARBA" id="ARBA00022448"/>
    </source>
</evidence>
<evidence type="ECO:0000256" key="1">
    <source>
        <dbReference type="ARBA" id="ARBA00004167"/>
    </source>
</evidence>